<dbReference type="EMBL" id="SEZJ01000002">
    <property type="protein sequence ID" value="RYU48208.1"/>
    <property type="molecule type" value="Genomic_DNA"/>
</dbReference>
<evidence type="ECO:0000313" key="5">
    <source>
        <dbReference type="Proteomes" id="UP000293465"/>
    </source>
</evidence>
<dbReference type="InterPro" id="IPR037401">
    <property type="entry name" value="SnoaL-like"/>
</dbReference>
<dbReference type="Pfam" id="PF12680">
    <property type="entry name" value="SnoaL_2"/>
    <property type="match status" value="1"/>
</dbReference>
<comment type="caution">
    <text evidence="3">The sequence shown here is derived from an EMBL/GenBank/DDBJ whole genome shotgun (WGS) entry which is preliminary data.</text>
</comment>
<sequence>MIYSPFVERFIKLYGDLNKQTLHYLAELYSQDIQFIDAVHEINGLNDLESYFEHLYSNLKECHFHVHHVVEKETPTGGEASLFWTMRYIHPKINKGEQITVEGTTLIKFTDKVHYHRDYIDMGQMLYEHLPIIGPMVKFIKKRVQS</sequence>
<proteinExistence type="predicted"/>
<keyword evidence="7" id="KW-1185">Reference proteome</keyword>
<evidence type="ECO:0000313" key="6">
    <source>
        <dbReference type="Proteomes" id="UP000294063"/>
    </source>
</evidence>
<protein>
    <submittedName>
        <fullName evidence="3">Nuclear transport factor 2 family protein</fullName>
    </submittedName>
</protein>
<evidence type="ECO:0000259" key="1">
    <source>
        <dbReference type="Pfam" id="PF12680"/>
    </source>
</evidence>
<dbReference type="InterPro" id="IPR032710">
    <property type="entry name" value="NTF2-like_dom_sf"/>
</dbReference>
<dbReference type="Gene3D" id="3.10.450.50">
    <property type="match status" value="1"/>
</dbReference>
<feature type="domain" description="SnoaL-like" evidence="1">
    <location>
        <begin position="14"/>
        <end position="111"/>
    </location>
</feature>
<evidence type="ECO:0000313" key="3">
    <source>
        <dbReference type="EMBL" id="RYU49731.1"/>
    </source>
</evidence>
<evidence type="ECO:0000313" key="2">
    <source>
        <dbReference type="EMBL" id="RYU48208.1"/>
    </source>
</evidence>
<evidence type="ECO:0000313" key="4">
    <source>
        <dbReference type="EMBL" id="RYU62337.1"/>
    </source>
</evidence>
<organism evidence="3 6">
    <name type="scientific">Aliivibrio finisterrensis</name>
    <dbReference type="NCBI Taxonomy" id="511998"/>
    <lineage>
        <taxon>Bacteria</taxon>
        <taxon>Pseudomonadati</taxon>
        <taxon>Pseudomonadota</taxon>
        <taxon>Gammaproteobacteria</taxon>
        <taxon>Vibrionales</taxon>
        <taxon>Vibrionaceae</taxon>
        <taxon>Aliivibrio</taxon>
    </lineage>
</organism>
<name>A0A4Q5KTB2_9GAMM</name>
<accession>A0A4Q5KTB2</accession>
<dbReference type="Proteomes" id="UP000293465">
    <property type="component" value="Unassembled WGS sequence"/>
</dbReference>
<dbReference type="EMBL" id="SEZK01000028">
    <property type="protein sequence ID" value="RYU49731.1"/>
    <property type="molecule type" value="Genomic_DNA"/>
</dbReference>
<dbReference type="SUPFAM" id="SSF54427">
    <property type="entry name" value="NTF2-like"/>
    <property type="match status" value="1"/>
</dbReference>
<dbReference type="Proteomes" id="UP000294063">
    <property type="component" value="Unassembled WGS sequence"/>
</dbReference>
<dbReference type="EMBL" id="SEZN01000034">
    <property type="protein sequence ID" value="RYU62337.1"/>
    <property type="molecule type" value="Genomic_DNA"/>
</dbReference>
<dbReference type="Proteomes" id="UP000294166">
    <property type="component" value="Unassembled WGS sequence"/>
</dbReference>
<dbReference type="OrthoDB" id="1115105at2"/>
<dbReference type="AlphaFoldDB" id="A0A4Q5KTB2"/>
<gene>
    <name evidence="2" type="ORF">ERW49_03390</name>
    <name evidence="4" type="ORF">ERW53_16110</name>
    <name evidence="3" type="ORF">ERW57_14490</name>
</gene>
<evidence type="ECO:0000313" key="7">
    <source>
        <dbReference type="Proteomes" id="UP000294166"/>
    </source>
</evidence>
<reference evidence="5 6" key="1">
    <citation type="submission" date="2019-02" db="EMBL/GenBank/DDBJ databases">
        <title>Genome sequences of Aliivibrio finisterrensis strains from farmed Atlantic salmon.</title>
        <authorList>
            <person name="Bowman J.P."/>
        </authorList>
    </citation>
    <scope>NUCLEOTIDE SEQUENCE [LARGE SCALE GENOMIC DNA]</scope>
    <source>
        <strain evidence="4 7">A21</strain>
        <strain evidence="2 5">A32</strain>
        <strain evidence="3 6">A46</strain>
    </source>
</reference>